<feature type="domain" description="Nascent polypeptide-associated complex subunit alpha-like UBA" evidence="2">
    <location>
        <begin position="72"/>
        <end position="111"/>
    </location>
</feature>
<dbReference type="InterPro" id="IPR038922">
    <property type="entry name" value="HYPK_UBA"/>
</dbReference>
<evidence type="ECO:0000313" key="3">
    <source>
        <dbReference type="EMBL" id="QYS96637.1"/>
    </source>
</evidence>
<sequence>MSNPEDASDAPPPPQSAEDRKAASALAALDTPTESSSSASAPTNLDQEAVSKAMRALNTAPGASATAKKNVVKVDAADVALLVDQLDVTKSKATELLKAHEGDAVAVMRAVARG</sequence>
<dbReference type="AlphaFoldDB" id="A0A8G0L6H0"/>
<dbReference type="Pfam" id="PF19026">
    <property type="entry name" value="UBA_HYPK"/>
    <property type="match status" value="1"/>
</dbReference>
<dbReference type="InterPro" id="IPR044034">
    <property type="entry name" value="NAC-like_UBA"/>
</dbReference>
<gene>
    <name evidence="3" type="ORF">H0G86_003877</name>
</gene>
<name>A0A8G0L6H0_9HYPO</name>
<keyword evidence="4" id="KW-1185">Reference proteome</keyword>
<protein>
    <submittedName>
        <fullName evidence="3">HYPK_UBA domain-containing protein</fullName>
    </submittedName>
</protein>
<proteinExistence type="predicted"/>
<dbReference type="GO" id="GO:0050821">
    <property type="term" value="P:protein stabilization"/>
    <property type="evidence" value="ECO:0007669"/>
    <property type="project" value="TreeGrafter"/>
</dbReference>
<evidence type="ECO:0000259" key="2">
    <source>
        <dbReference type="Pfam" id="PF19026"/>
    </source>
</evidence>
<reference evidence="3 4" key="1">
    <citation type="journal article" date="2021" name="BMC Genomics">
        <title>Telomere-to-telomere genome assembly of asparaginase-producing Trichoderma simmonsii.</title>
        <authorList>
            <person name="Chung D."/>
            <person name="Kwon Y.M."/>
            <person name="Yang Y."/>
        </authorList>
    </citation>
    <scope>NUCLEOTIDE SEQUENCE [LARGE SCALE GENOMIC DNA]</scope>
    <source>
        <strain evidence="3 4">GH-Sj1</strain>
    </source>
</reference>
<dbReference type="CDD" id="cd14361">
    <property type="entry name" value="UBA_HYPK"/>
    <property type="match status" value="1"/>
</dbReference>
<dbReference type="EMBL" id="CP075865">
    <property type="protein sequence ID" value="QYS96637.1"/>
    <property type="molecule type" value="Genomic_DNA"/>
</dbReference>
<evidence type="ECO:0000256" key="1">
    <source>
        <dbReference type="SAM" id="MobiDB-lite"/>
    </source>
</evidence>
<dbReference type="GO" id="GO:0043066">
    <property type="term" value="P:negative regulation of apoptotic process"/>
    <property type="evidence" value="ECO:0007669"/>
    <property type="project" value="TreeGrafter"/>
</dbReference>
<feature type="region of interest" description="Disordered" evidence="1">
    <location>
        <begin position="1"/>
        <end position="47"/>
    </location>
</feature>
<organism evidence="3 4">
    <name type="scientific">Trichoderma simmonsii</name>
    <dbReference type="NCBI Taxonomy" id="1491479"/>
    <lineage>
        <taxon>Eukaryota</taxon>
        <taxon>Fungi</taxon>
        <taxon>Dikarya</taxon>
        <taxon>Ascomycota</taxon>
        <taxon>Pezizomycotina</taxon>
        <taxon>Sordariomycetes</taxon>
        <taxon>Hypocreomycetidae</taxon>
        <taxon>Hypocreales</taxon>
        <taxon>Hypocreaceae</taxon>
        <taxon>Trichoderma</taxon>
    </lineage>
</organism>
<accession>A0A8G0L6H0</accession>
<dbReference type="PANTHER" id="PTHR31184">
    <property type="entry name" value="HUNTINGTIN-INTERACTING PROTEIN K FAMILY MEMBER"/>
    <property type="match status" value="1"/>
</dbReference>
<dbReference type="InterPro" id="IPR052617">
    <property type="entry name" value="Huntingtin-int_K"/>
</dbReference>
<evidence type="ECO:0000313" key="4">
    <source>
        <dbReference type="Proteomes" id="UP000826661"/>
    </source>
</evidence>
<dbReference type="Proteomes" id="UP000826661">
    <property type="component" value="Chromosome II"/>
</dbReference>
<dbReference type="PANTHER" id="PTHR31184:SF2">
    <property type="entry name" value="HUNTINGTIN-INTERACTING PROTEIN K"/>
    <property type="match status" value="1"/>
</dbReference>